<feature type="region of interest" description="Disordered" evidence="1">
    <location>
        <begin position="469"/>
        <end position="895"/>
    </location>
</feature>
<protein>
    <submittedName>
        <fullName evidence="2">Uncharacterized protein</fullName>
    </submittedName>
</protein>
<feature type="compositionally biased region" description="Polar residues" evidence="1">
    <location>
        <begin position="535"/>
        <end position="544"/>
    </location>
</feature>
<evidence type="ECO:0000256" key="1">
    <source>
        <dbReference type="SAM" id="MobiDB-lite"/>
    </source>
</evidence>
<feature type="compositionally biased region" description="Polar residues" evidence="1">
    <location>
        <begin position="573"/>
        <end position="583"/>
    </location>
</feature>
<feature type="compositionally biased region" description="Basic and acidic residues" evidence="1">
    <location>
        <begin position="236"/>
        <end position="248"/>
    </location>
</feature>
<sequence>MGVEEKERTSVFSDKYHVVTLHGELERTLAEAVSQNIRNMDILGNGEQLRVEILDSVGELGQTMIDVFNHVIENTTFILFFRTEDFFNDKLNGFAVSVSLEDRIQHHDPQRHYTLIPLDVGKTTKIKGKLCFNQLIGAVVSSDGAFDERNEKKIRKMINDKLFRLNTDRVTVNEVIQEGQNRQARDICSLVLSADTSGYRQSTQQLNNSGTSLSSSTLTTDFENNTTGIASAASEGTRDLDHEARNGTDFEMPPPSAAQRTPDSPSFQRSQDSVLNTQSSRIPSGGEYASATSDSLTTTAMHCNRDSFRSASINQSSIISPSNMGEQSTPDTFQRQTSSYLPHSVDIDVQGSAHFCVPKLISPSCAHGNPFGYRAEARTWQEGLSYEQRPQQQYPTHFPNPYGQHPQPYPQVRPQQQWQHPTGFHREYWNKMGARPKTRMPSAPMPPEATTRRCDRQEDDTLFWGSGEEHARSCHASLEGERGRNERRNWKEEEVRGRGEGGGSGVVIAQRQTSTNSNFNPPNNQVPLSEVGKTSVPTPSSPYLPSSVGKGVESEIDSNVPTIPGETLREGRQATTSGSQFASDNRKGEKGSMRGQGQPTGSAEYPPRGGEDEMRRDNGRSNTKVKGKNASPDSTKKTSEEAQTVHPRESSHFPQEYFLSSRATLSPENSPQKKLRDADRTNSAACKEAELTMPTHAQLKGTLETSREEPPDSQRKQELYGGCLTEDTPKGIPTQPSGPINYRRPGRSEDDTDIFGSFPELDEVMSEMSKCSLTPPSSPKFANDRLNQSSLEYDCAPSYYSDQEENNGPAAASHRQQNQGPRDESPQRQQLQQPSHQQQERMLNQQQQAREQLPQPHQQYEQQYRQQEGEGFAELNGRSDRSRSSGDTDSGRGTI</sequence>
<feature type="compositionally biased region" description="Basic and acidic residues" evidence="1">
    <location>
        <begin position="609"/>
        <end position="619"/>
    </location>
</feature>
<feature type="compositionally biased region" description="Polar residues" evidence="1">
    <location>
        <begin position="258"/>
        <end position="282"/>
    </location>
</feature>
<feature type="region of interest" description="Disordered" evidence="1">
    <location>
        <begin position="229"/>
        <end position="294"/>
    </location>
</feature>
<comment type="caution">
    <text evidence="2">The sequence shown here is derived from an EMBL/GenBank/DDBJ whole genome shotgun (WGS) entry which is preliminary data.</text>
</comment>
<feature type="compositionally biased region" description="Basic and acidic residues" evidence="1">
    <location>
        <begin position="469"/>
        <end position="499"/>
    </location>
</feature>
<dbReference type="AlphaFoldDB" id="A0AAN9C3I0"/>
<feature type="compositionally biased region" description="Basic and acidic residues" evidence="1">
    <location>
        <begin position="705"/>
        <end position="718"/>
    </location>
</feature>
<feature type="compositionally biased region" description="Low complexity" evidence="1">
    <location>
        <begin position="827"/>
        <end position="870"/>
    </location>
</feature>
<reference evidence="2 3" key="1">
    <citation type="submission" date="2024-02" db="EMBL/GenBank/DDBJ databases">
        <title>Chromosome-scale genome assembly of the rough periwinkle Littorina saxatilis.</title>
        <authorList>
            <person name="De Jode A."/>
            <person name="Faria R."/>
            <person name="Formenti G."/>
            <person name="Sims Y."/>
            <person name="Smith T.P."/>
            <person name="Tracey A."/>
            <person name="Wood J.M.D."/>
            <person name="Zagrodzka Z.B."/>
            <person name="Johannesson K."/>
            <person name="Butlin R.K."/>
            <person name="Leder E.H."/>
        </authorList>
    </citation>
    <scope>NUCLEOTIDE SEQUENCE [LARGE SCALE GENOMIC DNA]</scope>
    <source>
        <strain evidence="2">Snail1</strain>
        <tissue evidence="2">Muscle</tissue>
    </source>
</reference>
<feature type="region of interest" description="Disordered" evidence="1">
    <location>
        <begin position="434"/>
        <end position="454"/>
    </location>
</feature>
<feature type="compositionally biased region" description="Polar residues" evidence="1">
    <location>
        <begin position="661"/>
        <end position="672"/>
    </location>
</feature>
<keyword evidence="3" id="KW-1185">Reference proteome</keyword>
<evidence type="ECO:0000313" key="3">
    <source>
        <dbReference type="Proteomes" id="UP001374579"/>
    </source>
</evidence>
<name>A0AAN9C3I0_9CAEN</name>
<feature type="compositionally biased region" description="Basic and acidic residues" evidence="1">
    <location>
        <begin position="877"/>
        <end position="895"/>
    </location>
</feature>
<proteinExistence type="predicted"/>
<evidence type="ECO:0000313" key="2">
    <source>
        <dbReference type="EMBL" id="KAK7116218.1"/>
    </source>
</evidence>
<dbReference type="EMBL" id="JBAMIC010000001">
    <property type="protein sequence ID" value="KAK7116218.1"/>
    <property type="molecule type" value="Genomic_DNA"/>
</dbReference>
<dbReference type="Proteomes" id="UP001374579">
    <property type="component" value="Unassembled WGS sequence"/>
</dbReference>
<feature type="compositionally biased region" description="Low complexity" evidence="1">
    <location>
        <begin position="512"/>
        <end position="525"/>
    </location>
</feature>
<gene>
    <name evidence="2" type="ORF">V1264_001938</name>
</gene>
<organism evidence="2 3">
    <name type="scientific">Littorina saxatilis</name>
    <dbReference type="NCBI Taxonomy" id="31220"/>
    <lineage>
        <taxon>Eukaryota</taxon>
        <taxon>Metazoa</taxon>
        <taxon>Spiralia</taxon>
        <taxon>Lophotrochozoa</taxon>
        <taxon>Mollusca</taxon>
        <taxon>Gastropoda</taxon>
        <taxon>Caenogastropoda</taxon>
        <taxon>Littorinimorpha</taxon>
        <taxon>Littorinoidea</taxon>
        <taxon>Littorinidae</taxon>
        <taxon>Littorina</taxon>
    </lineage>
</organism>
<accession>A0AAN9C3I0</accession>